<comment type="caution">
    <text evidence="1">The sequence shown here is derived from an EMBL/GenBank/DDBJ whole genome shotgun (WGS) entry which is preliminary data.</text>
</comment>
<dbReference type="EMBL" id="JAHUTI010049938">
    <property type="protein sequence ID" value="MED6248231.1"/>
    <property type="molecule type" value="Genomic_DNA"/>
</dbReference>
<dbReference type="Proteomes" id="UP001345963">
    <property type="component" value="Unassembled WGS sequence"/>
</dbReference>
<reference evidence="1 2" key="1">
    <citation type="submission" date="2021-07" db="EMBL/GenBank/DDBJ databases">
        <authorList>
            <person name="Palmer J.M."/>
        </authorList>
    </citation>
    <scope>NUCLEOTIDE SEQUENCE [LARGE SCALE GENOMIC DNA]</scope>
    <source>
        <strain evidence="1 2">AT_MEX2019</strain>
        <tissue evidence="1">Muscle</tissue>
    </source>
</reference>
<accession>A0ABU7BCR9</accession>
<gene>
    <name evidence="1" type="ORF">ATANTOWER_029504</name>
</gene>
<sequence length="109" mass="12440">MLNPLRAEARASRTLNEGFSSNREKKSYFLIEPIDTPFSCGLSVDHCWCRVVGLMEGERERTAMTLPSSPYALLVSEGFDMKIDVPCKLDEGGKTYTGMMKKERDWRKK</sequence>
<evidence type="ECO:0000313" key="1">
    <source>
        <dbReference type="EMBL" id="MED6248231.1"/>
    </source>
</evidence>
<protein>
    <submittedName>
        <fullName evidence="1">Uncharacterized protein</fullName>
    </submittedName>
</protein>
<organism evidence="1 2">
    <name type="scientific">Ataeniobius toweri</name>
    <dbReference type="NCBI Taxonomy" id="208326"/>
    <lineage>
        <taxon>Eukaryota</taxon>
        <taxon>Metazoa</taxon>
        <taxon>Chordata</taxon>
        <taxon>Craniata</taxon>
        <taxon>Vertebrata</taxon>
        <taxon>Euteleostomi</taxon>
        <taxon>Actinopterygii</taxon>
        <taxon>Neopterygii</taxon>
        <taxon>Teleostei</taxon>
        <taxon>Neoteleostei</taxon>
        <taxon>Acanthomorphata</taxon>
        <taxon>Ovalentaria</taxon>
        <taxon>Atherinomorphae</taxon>
        <taxon>Cyprinodontiformes</taxon>
        <taxon>Goodeidae</taxon>
        <taxon>Ataeniobius</taxon>
    </lineage>
</organism>
<proteinExistence type="predicted"/>
<evidence type="ECO:0000313" key="2">
    <source>
        <dbReference type="Proteomes" id="UP001345963"/>
    </source>
</evidence>
<name>A0ABU7BCR9_9TELE</name>
<keyword evidence="2" id="KW-1185">Reference proteome</keyword>